<accession>A0A6J5SEA6</accession>
<sequence>MAGQLWVTNSLGGYLSSKNLSKELRDVVQPLTKFRQFADVKDAVGKNKGQLFTWDVFSDVATAGTTLVETSTMPETNFVITQGTMTIGEAGNSIPYSGLLDNLSEIPVKERINKSLKNDAKKYFDTAAAASFNSSLLRVIPTAGTDTAAVTVYANGTVTGTNNVAYNKEHAKAIVDIMKERNIPPYMADDYMAIAWPTTLRTFKNNLESLHQYTPQGFQMILNGEIGRYENTRYIEQTNVAKGTWANAKSGWIYFFGEDAVSEGVATPEEIRGKIPGDYGRNMGVAWYYLGGFAKNRMTAADERIVKWDSAG</sequence>
<organism evidence="1">
    <name type="scientific">uncultured Caudovirales phage</name>
    <dbReference type="NCBI Taxonomy" id="2100421"/>
    <lineage>
        <taxon>Viruses</taxon>
        <taxon>Duplodnaviria</taxon>
        <taxon>Heunggongvirae</taxon>
        <taxon>Uroviricota</taxon>
        <taxon>Caudoviricetes</taxon>
        <taxon>Peduoviridae</taxon>
        <taxon>Maltschvirus</taxon>
        <taxon>Maltschvirus maltsch</taxon>
    </lineage>
</organism>
<evidence type="ECO:0008006" key="2">
    <source>
        <dbReference type="Google" id="ProtNLM"/>
    </source>
</evidence>
<reference evidence="1" key="1">
    <citation type="submission" date="2020-05" db="EMBL/GenBank/DDBJ databases">
        <authorList>
            <person name="Chiriac C."/>
            <person name="Salcher M."/>
            <person name="Ghai R."/>
            <person name="Kavagutti S V."/>
        </authorList>
    </citation>
    <scope>NUCLEOTIDE SEQUENCE</scope>
</reference>
<dbReference type="SUPFAM" id="SSF56563">
    <property type="entry name" value="Major capsid protein gp5"/>
    <property type="match status" value="1"/>
</dbReference>
<dbReference type="NCBIfam" id="TIGR04387">
    <property type="entry name" value="capsid_maj_N4"/>
    <property type="match status" value="1"/>
</dbReference>
<evidence type="ECO:0000313" key="1">
    <source>
        <dbReference type="EMBL" id="CAB4211912.1"/>
    </source>
</evidence>
<name>A0A6J5SEA6_9CAUD</name>
<proteinExistence type="predicted"/>
<dbReference type="EMBL" id="LR797377">
    <property type="protein sequence ID" value="CAB4211912.1"/>
    <property type="molecule type" value="Genomic_DNA"/>
</dbReference>
<protein>
    <recommendedName>
        <fullName evidence="2">Major capsid protein</fullName>
    </recommendedName>
</protein>
<gene>
    <name evidence="1" type="ORF">UFOVP1419_50</name>
</gene>